<dbReference type="EMBL" id="LR796613">
    <property type="protein sequence ID" value="CAB4154989.1"/>
    <property type="molecule type" value="Genomic_DNA"/>
</dbReference>
<organism evidence="1">
    <name type="scientific">uncultured Caudovirales phage</name>
    <dbReference type="NCBI Taxonomy" id="2100421"/>
    <lineage>
        <taxon>Viruses</taxon>
        <taxon>Duplodnaviria</taxon>
        <taxon>Heunggongvirae</taxon>
        <taxon>Uroviricota</taxon>
        <taxon>Caudoviricetes</taxon>
        <taxon>Peduoviridae</taxon>
        <taxon>Maltschvirus</taxon>
        <taxon>Maltschvirus maltsch</taxon>
    </lineage>
</organism>
<proteinExistence type="predicted"/>
<gene>
    <name evidence="1" type="ORF">UFOVP653_54</name>
</gene>
<accession>A0A6J5N7E6</accession>
<evidence type="ECO:0008006" key="2">
    <source>
        <dbReference type="Google" id="ProtNLM"/>
    </source>
</evidence>
<evidence type="ECO:0000313" key="1">
    <source>
        <dbReference type="EMBL" id="CAB4154989.1"/>
    </source>
</evidence>
<reference evidence="1" key="1">
    <citation type="submission" date="2020-04" db="EMBL/GenBank/DDBJ databases">
        <authorList>
            <person name="Chiriac C."/>
            <person name="Salcher M."/>
            <person name="Ghai R."/>
            <person name="Kavagutti S V."/>
        </authorList>
    </citation>
    <scope>NUCLEOTIDE SEQUENCE</scope>
</reference>
<name>A0A6J5N7E6_9CAUD</name>
<sequence>MSVIVTRLGKGSALTYEEVDANFTNLNNDKYQVGGALGTPVSGDLSNCTNAPLSSAAGILSIEKGGTGQSTTAQAFDALAPSTTAGDLIYRGVSSNLRLPAGTGVLVGGSVPSYSTAPTISGTNFNNVPNAALVNSTITLGATIVGLGETTPSISGLTSITLTQDPTAPLQAATKQYVDAVAEGLHVHAACACATTGTLASITGGTVTYNNGTAGVGATLTLSVALTTLDGYTLQNGNRILVKNEATQANNGIYTWATGGTVLTRATDFNTAAEIASGDFTFVTYGTAYANSGWVQTTVMVTVGTTPVTFVQFAGAGTYTAGTGLTLTGTQFSLTSPVAATLGGTGLSSATTGDIIYAAATNTWGRLAAVSTGNVLISNGVGTAPSYGKVNLLNAVSGTLNVGNGGTGFTSYTAGDLIYAGTPTTLSKLGIGLPNTVLTSSGGSPQWSNTLSLTGLTVTNDVTISGLKIGRGTNGYTTNTVVGRSAFGSATAGQYNTVFGLSALAASTGSYNIAIGASSMETASGGDNNVGVGNSTLKVTISGGQNSAFGTEALNAVTSGSSNVAVGERAGVTIGSIFAVTTGSNNTFIGTRAGFASATQRNYATAIGSEAKVQSDNTVVLGRTTDTTVIGATGKAGYGGKLQVTGNIEALSGLVSAAVFQNPTLIQNNLTLSASHNGLSVGPVQIDNGVSFTVPTGQRWVVM</sequence>
<protein>
    <recommendedName>
        <fullName evidence="2">Major tropism determinant N-terminal domain-containing protein</fullName>
    </recommendedName>
</protein>